<keyword evidence="1 3" id="KW-0732">Signal</keyword>
<dbReference type="PROSITE" id="PS50927">
    <property type="entry name" value="BULB_LECTIN"/>
    <property type="match status" value="1"/>
</dbReference>
<evidence type="ECO:0000256" key="2">
    <source>
        <dbReference type="ARBA" id="ARBA00023180"/>
    </source>
</evidence>
<dbReference type="InterPro" id="IPR001480">
    <property type="entry name" value="Bulb-type_lectin_dom"/>
</dbReference>
<gene>
    <name evidence="5" type="ORF">LVIROSA_LOCUS16062</name>
</gene>
<feature type="domain" description="Bulb-type lectin" evidence="4">
    <location>
        <begin position="21"/>
        <end position="141"/>
    </location>
</feature>
<dbReference type="Gene3D" id="2.90.10.10">
    <property type="entry name" value="Bulb-type lectin domain"/>
    <property type="match status" value="1"/>
</dbReference>
<evidence type="ECO:0000313" key="6">
    <source>
        <dbReference type="Proteomes" id="UP001157418"/>
    </source>
</evidence>
<dbReference type="SMART" id="SM00108">
    <property type="entry name" value="B_lectin"/>
    <property type="match status" value="1"/>
</dbReference>
<evidence type="ECO:0000259" key="4">
    <source>
        <dbReference type="PROSITE" id="PS50927"/>
    </source>
</evidence>
<keyword evidence="6" id="KW-1185">Reference proteome</keyword>
<proteinExistence type="predicted"/>
<dbReference type="CDD" id="cd00028">
    <property type="entry name" value="B_lectin"/>
    <property type="match status" value="1"/>
</dbReference>
<feature type="chain" id="PRO_5043796012" description="Bulb-type lectin domain-containing protein" evidence="3">
    <location>
        <begin position="21"/>
        <end position="155"/>
    </location>
</feature>
<dbReference type="PANTHER" id="PTHR32444">
    <property type="entry name" value="BULB-TYPE LECTIN DOMAIN-CONTAINING PROTEIN"/>
    <property type="match status" value="1"/>
</dbReference>
<protein>
    <recommendedName>
        <fullName evidence="4">Bulb-type lectin domain-containing protein</fullName>
    </recommendedName>
</protein>
<organism evidence="5 6">
    <name type="scientific">Lactuca virosa</name>
    <dbReference type="NCBI Taxonomy" id="75947"/>
    <lineage>
        <taxon>Eukaryota</taxon>
        <taxon>Viridiplantae</taxon>
        <taxon>Streptophyta</taxon>
        <taxon>Embryophyta</taxon>
        <taxon>Tracheophyta</taxon>
        <taxon>Spermatophyta</taxon>
        <taxon>Magnoliopsida</taxon>
        <taxon>eudicotyledons</taxon>
        <taxon>Gunneridae</taxon>
        <taxon>Pentapetalae</taxon>
        <taxon>asterids</taxon>
        <taxon>campanulids</taxon>
        <taxon>Asterales</taxon>
        <taxon>Asteraceae</taxon>
        <taxon>Cichorioideae</taxon>
        <taxon>Cichorieae</taxon>
        <taxon>Lactucinae</taxon>
        <taxon>Lactuca</taxon>
    </lineage>
</organism>
<dbReference type="SUPFAM" id="SSF51110">
    <property type="entry name" value="alpha-D-mannose-specific plant lectins"/>
    <property type="match status" value="1"/>
</dbReference>
<evidence type="ECO:0000256" key="1">
    <source>
        <dbReference type="ARBA" id="ARBA00022729"/>
    </source>
</evidence>
<dbReference type="Pfam" id="PF01453">
    <property type="entry name" value="B_lectin"/>
    <property type="match status" value="1"/>
</dbReference>
<dbReference type="Proteomes" id="UP001157418">
    <property type="component" value="Unassembled WGS sequence"/>
</dbReference>
<dbReference type="FunFam" id="2.90.10.10:FF:000005">
    <property type="entry name" value="G-type lectin S-receptor-like serine/threonine-protein kinase"/>
    <property type="match status" value="1"/>
</dbReference>
<dbReference type="EMBL" id="CAKMRJ010002551">
    <property type="protein sequence ID" value="CAH1429189.1"/>
    <property type="molecule type" value="Genomic_DNA"/>
</dbReference>
<keyword evidence="2" id="KW-0325">Glycoprotein</keyword>
<dbReference type="AlphaFoldDB" id="A0AAU9MMW1"/>
<evidence type="ECO:0000256" key="3">
    <source>
        <dbReference type="SAM" id="SignalP"/>
    </source>
</evidence>
<dbReference type="InterPro" id="IPR036426">
    <property type="entry name" value="Bulb-type_lectin_dom_sf"/>
</dbReference>
<accession>A0AAU9MMW1</accession>
<evidence type="ECO:0000313" key="5">
    <source>
        <dbReference type="EMBL" id="CAH1429189.1"/>
    </source>
</evidence>
<sequence length="155" mass="16767">MEWLCLVLIISSYVLPLSKSQDTITATSSITSNQTIISAGGTFALGFFSPGNSTGSYLGIWYNTIPKQTVIWVANRASPVPKGSPSILRLSEDGNLVVLSGKELVWTSNVSVINATDAVLLDNGNLVLRHGKDELWHSFDHPTDTILTDLKFSSN</sequence>
<name>A0AAU9MMW1_9ASTR</name>
<dbReference type="PANTHER" id="PTHR32444:SF246">
    <property type="entry name" value="S-LOCUS-SPECIFIC GLYCOPROTEIN S13-LIKE"/>
    <property type="match status" value="1"/>
</dbReference>
<feature type="signal peptide" evidence="3">
    <location>
        <begin position="1"/>
        <end position="20"/>
    </location>
</feature>
<reference evidence="5 6" key="1">
    <citation type="submission" date="2022-01" db="EMBL/GenBank/DDBJ databases">
        <authorList>
            <person name="Xiong W."/>
            <person name="Schranz E."/>
        </authorList>
    </citation>
    <scope>NUCLEOTIDE SEQUENCE [LARGE SCALE GENOMIC DNA]</scope>
</reference>
<comment type="caution">
    <text evidence="5">The sequence shown here is derived from an EMBL/GenBank/DDBJ whole genome shotgun (WGS) entry which is preliminary data.</text>
</comment>